<dbReference type="InterPro" id="IPR050494">
    <property type="entry name" value="Ser_Thr_dual-spec_kinase"/>
</dbReference>
<dbReference type="Pfam" id="PF00069">
    <property type="entry name" value="Pkinase"/>
    <property type="match status" value="1"/>
</dbReference>
<feature type="domain" description="Protein kinase" evidence="8">
    <location>
        <begin position="197"/>
        <end position="550"/>
    </location>
</feature>
<keyword evidence="2" id="KW-0723">Serine/threonine-protein kinase</keyword>
<evidence type="ECO:0000313" key="9">
    <source>
        <dbReference type="EMBL" id="KAG2172530.1"/>
    </source>
</evidence>
<feature type="region of interest" description="Disordered" evidence="7">
    <location>
        <begin position="586"/>
        <end position="645"/>
    </location>
</feature>
<dbReference type="InterPro" id="IPR000719">
    <property type="entry name" value="Prot_kinase_dom"/>
</dbReference>
<feature type="compositionally biased region" description="Basic and acidic residues" evidence="7">
    <location>
        <begin position="672"/>
        <end position="682"/>
    </location>
</feature>
<dbReference type="Proteomes" id="UP000612746">
    <property type="component" value="Unassembled WGS sequence"/>
</dbReference>
<dbReference type="PROSITE" id="PS00108">
    <property type="entry name" value="PROTEIN_KINASE_ST"/>
    <property type="match status" value="1"/>
</dbReference>
<feature type="compositionally biased region" description="Polar residues" evidence="7">
    <location>
        <begin position="586"/>
        <end position="613"/>
    </location>
</feature>
<dbReference type="SUPFAM" id="SSF56112">
    <property type="entry name" value="Protein kinase-like (PK-like)"/>
    <property type="match status" value="1"/>
</dbReference>
<evidence type="ECO:0000256" key="2">
    <source>
        <dbReference type="ARBA" id="ARBA00022527"/>
    </source>
</evidence>
<organism evidence="9 10">
    <name type="scientific">Umbelopsis vinacea</name>
    <dbReference type="NCBI Taxonomy" id="44442"/>
    <lineage>
        <taxon>Eukaryota</taxon>
        <taxon>Fungi</taxon>
        <taxon>Fungi incertae sedis</taxon>
        <taxon>Mucoromycota</taxon>
        <taxon>Mucoromycotina</taxon>
        <taxon>Umbelopsidomycetes</taxon>
        <taxon>Umbelopsidales</taxon>
        <taxon>Umbelopsidaceae</taxon>
        <taxon>Umbelopsis</taxon>
    </lineage>
</organism>
<dbReference type="Gene3D" id="3.30.200.20">
    <property type="entry name" value="Phosphorylase Kinase, domain 1"/>
    <property type="match status" value="1"/>
</dbReference>
<dbReference type="AlphaFoldDB" id="A0A8H7PEP3"/>
<accession>A0A8H7PEP3</accession>
<feature type="region of interest" description="Disordered" evidence="7">
    <location>
        <begin position="672"/>
        <end position="723"/>
    </location>
</feature>
<dbReference type="InterPro" id="IPR011009">
    <property type="entry name" value="Kinase-like_dom_sf"/>
</dbReference>
<evidence type="ECO:0000313" key="10">
    <source>
        <dbReference type="Proteomes" id="UP000612746"/>
    </source>
</evidence>
<dbReference type="PROSITE" id="PS50011">
    <property type="entry name" value="PROTEIN_KINASE_DOM"/>
    <property type="match status" value="1"/>
</dbReference>
<proteinExistence type="inferred from homology"/>
<dbReference type="GO" id="GO:0005634">
    <property type="term" value="C:nucleus"/>
    <property type="evidence" value="ECO:0007669"/>
    <property type="project" value="TreeGrafter"/>
</dbReference>
<dbReference type="SMART" id="SM00220">
    <property type="entry name" value="S_TKc"/>
    <property type="match status" value="1"/>
</dbReference>
<feature type="compositionally biased region" description="Polar residues" evidence="7">
    <location>
        <begin position="1"/>
        <end position="22"/>
    </location>
</feature>
<dbReference type="Gene3D" id="1.10.510.10">
    <property type="entry name" value="Transferase(Phosphotransferase) domain 1"/>
    <property type="match status" value="1"/>
</dbReference>
<feature type="region of interest" description="Disordered" evidence="7">
    <location>
        <begin position="1"/>
        <end position="31"/>
    </location>
</feature>
<feature type="compositionally biased region" description="Basic and acidic residues" evidence="7">
    <location>
        <begin position="714"/>
        <end position="723"/>
    </location>
</feature>
<keyword evidence="5" id="KW-0418">Kinase</keyword>
<protein>
    <recommendedName>
        <fullName evidence="8">Protein kinase domain-containing protein</fullName>
    </recommendedName>
</protein>
<keyword evidence="6" id="KW-0067">ATP-binding</keyword>
<dbReference type="CDD" id="cd14212">
    <property type="entry name" value="PKc_YAK1"/>
    <property type="match status" value="1"/>
</dbReference>
<evidence type="ECO:0000256" key="1">
    <source>
        <dbReference type="ARBA" id="ARBA00008867"/>
    </source>
</evidence>
<comment type="similarity">
    <text evidence="1">Belongs to the protein kinase superfamily. CMGC Ser/Thr protein kinase family. MNB/DYRK subfamily.</text>
</comment>
<gene>
    <name evidence="9" type="ORF">INT44_002545</name>
</gene>
<dbReference type="OrthoDB" id="9332038at2759"/>
<name>A0A8H7PEP3_9FUNG</name>
<keyword evidence="4" id="KW-0547">Nucleotide-binding</keyword>
<evidence type="ECO:0000256" key="4">
    <source>
        <dbReference type="ARBA" id="ARBA00022741"/>
    </source>
</evidence>
<sequence length="826" mass="93115">MDSLDTSTQPVEASPTTTNVATFTPHRHSLPTNQNMAVNSQTFSGRPRTHNRRISDYSIHTQPPAAFANQRSALSPHQIRQPRLRMLPTQFEDTASQDPALPNTSLTGFRKVDDSTAQIPKRSTSPHHVTPLQALTLRISDTFSAINPAYNYNPGKNPRRVLTKPSKPAKNEGFDNEEHDYILYVNDILGAEEGQRYQILDILGAGTFGQVVKCQNLMTKQLVGVKVVKNKPAYLKQSLMEVDILKHLNTKSDPDDQHHLLRLYDTFFHKQHLCLVFELLSVNLYELIKQNQFKGLSTNLVKVFATQLLDALIILKENHIIHCDLKPENILLKNLESPAIKIIDFGSACHQSKQIYTYIQSRFYRSPEVLLGLQYTTAIDMWSFGCIIAELFLGLPLFPGSSEYNQVSRIVDTFGVPSNYMIEKGENARRFFERTGDTTGDPKKRFALKSRETYGREQKKTELAGKKYFHTTKLKDLIMEYALPRKGMSDQEKDRGRCNLDQLALQTQTFNGIRTEKQNRLALIDFLQGVLKLDPIVRWSPQQAKNHPFITGERFVGPYQPDSIRRMPVLPDTALATVENMVMPATSQGPILPTSQPVMSNSRLQDSFNSSSKLRPRSKTFSSSSSSASTSSPKHRTPTIGGVILEDVTPQAISTATDVERNVQWANDNGRDSIRYRNRHGDSFSGSTASLGQEGLKRRSTHGPSKSTAISDNNLKRSPSDVNRVKIDDTVRIQYGDDYRYENTDRITRRSHETDVESQTKAGRRNTGTYLAEEPQGLIPLPDRQRDLEEGNANMDESYQGKQGVSDNIGLHMVGGLLRRRASERL</sequence>
<comment type="caution">
    <text evidence="9">The sequence shown here is derived from an EMBL/GenBank/DDBJ whole genome shotgun (WGS) entry which is preliminary data.</text>
</comment>
<evidence type="ECO:0000256" key="7">
    <source>
        <dbReference type="SAM" id="MobiDB-lite"/>
    </source>
</evidence>
<evidence type="ECO:0000256" key="3">
    <source>
        <dbReference type="ARBA" id="ARBA00022679"/>
    </source>
</evidence>
<dbReference type="EMBL" id="JAEPRA010000023">
    <property type="protein sequence ID" value="KAG2172530.1"/>
    <property type="molecule type" value="Genomic_DNA"/>
</dbReference>
<dbReference type="GO" id="GO:0004674">
    <property type="term" value="F:protein serine/threonine kinase activity"/>
    <property type="evidence" value="ECO:0007669"/>
    <property type="project" value="UniProtKB-KW"/>
</dbReference>
<dbReference type="GO" id="GO:0005737">
    <property type="term" value="C:cytoplasm"/>
    <property type="evidence" value="ECO:0007669"/>
    <property type="project" value="TreeGrafter"/>
</dbReference>
<dbReference type="PANTHER" id="PTHR24058">
    <property type="entry name" value="DUAL SPECIFICITY PROTEIN KINASE"/>
    <property type="match status" value="1"/>
</dbReference>
<dbReference type="PANTHER" id="PTHR24058:SF17">
    <property type="entry name" value="HOMEODOMAIN INTERACTING PROTEIN KINASE, ISOFORM D"/>
    <property type="match status" value="1"/>
</dbReference>
<evidence type="ECO:0000256" key="5">
    <source>
        <dbReference type="ARBA" id="ARBA00022777"/>
    </source>
</evidence>
<feature type="compositionally biased region" description="Low complexity" evidence="7">
    <location>
        <begin position="619"/>
        <end position="632"/>
    </location>
</feature>
<feature type="compositionally biased region" description="Polar residues" evidence="7">
    <location>
        <begin position="702"/>
        <end position="713"/>
    </location>
</feature>
<keyword evidence="10" id="KW-1185">Reference proteome</keyword>
<dbReference type="InterPro" id="IPR008271">
    <property type="entry name" value="Ser/Thr_kinase_AS"/>
</dbReference>
<reference evidence="9" key="1">
    <citation type="submission" date="2020-12" db="EMBL/GenBank/DDBJ databases">
        <title>Metabolic potential, ecology and presence of endohyphal bacteria is reflected in genomic diversity of Mucoromycotina.</title>
        <authorList>
            <person name="Muszewska A."/>
            <person name="Okrasinska A."/>
            <person name="Steczkiewicz K."/>
            <person name="Drgas O."/>
            <person name="Orlowska M."/>
            <person name="Perlinska-Lenart U."/>
            <person name="Aleksandrzak-Piekarczyk T."/>
            <person name="Szatraj K."/>
            <person name="Zielenkiewicz U."/>
            <person name="Pilsyk S."/>
            <person name="Malc E."/>
            <person name="Mieczkowski P."/>
            <person name="Kruszewska J.S."/>
            <person name="Biernat P."/>
            <person name="Pawlowska J."/>
        </authorList>
    </citation>
    <scope>NUCLEOTIDE SEQUENCE</scope>
    <source>
        <strain evidence="9">WA0000051536</strain>
    </source>
</reference>
<dbReference type="FunFam" id="3.30.200.20:FF:000087">
    <property type="entry name" value="Dual specificity tyrosine-phosphorylation-regulated kinase 1A"/>
    <property type="match status" value="1"/>
</dbReference>
<evidence type="ECO:0000259" key="8">
    <source>
        <dbReference type="PROSITE" id="PS50011"/>
    </source>
</evidence>
<evidence type="ECO:0000256" key="6">
    <source>
        <dbReference type="ARBA" id="ARBA00022840"/>
    </source>
</evidence>
<keyword evidence="3" id="KW-0808">Transferase</keyword>
<dbReference type="GO" id="GO:0004713">
    <property type="term" value="F:protein tyrosine kinase activity"/>
    <property type="evidence" value="ECO:0007669"/>
    <property type="project" value="TreeGrafter"/>
</dbReference>
<dbReference type="GO" id="GO:0005524">
    <property type="term" value="F:ATP binding"/>
    <property type="evidence" value="ECO:0007669"/>
    <property type="project" value="UniProtKB-KW"/>
</dbReference>